<name>A0A5B6V8S7_9ROSI</name>
<protein>
    <submittedName>
        <fullName evidence="1">DNA/RNA polymerases superfamily protein</fullName>
    </submittedName>
</protein>
<dbReference type="AlphaFoldDB" id="A0A5B6V8S7"/>
<gene>
    <name evidence="1" type="ORF">EPI10_000674</name>
</gene>
<evidence type="ECO:0000313" key="2">
    <source>
        <dbReference type="Proteomes" id="UP000325315"/>
    </source>
</evidence>
<sequence length="178" mass="21310">MDLIIVCYSEAEPVYQRIQSLYRKFCMKLIIICQQAKAKHQVLIPSGLLQLVTVLEQKWDKVTMNFKSGLPLYLKKKDTTWYIVCQFPLFLIEIYGSHPDSGISYKKLWVRSYILELQFILRWMVNLNVYASMLCFRIRWQLKKKYLQLTKFTYNNSFQSSIKMILYEALYDNECKTP</sequence>
<dbReference type="Proteomes" id="UP000325315">
    <property type="component" value="Unassembled WGS sequence"/>
</dbReference>
<reference evidence="2" key="1">
    <citation type="journal article" date="2019" name="Plant Biotechnol. J.">
        <title>Genome sequencing of the Australian wild diploid species Gossypium australe highlights disease resistance and delayed gland morphogenesis.</title>
        <authorList>
            <person name="Cai Y."/>
            <person name="Cai X."/>
            <person name="Wang Q."/>
            <person name="Wang P."/>
            <person name="Zhang Y."/>
            <person name="Cai C."/>
            <person name="Xu Y."/>
            <person name="Wang K."/>
            <person name="Zhou Z."/>
            <person name="Wang C."/>
            <person name="Geng S."/>
            <person name="Li B."/>
            <person name="Dong Q."/>
            <person name="Hou Y."/>
            <person name="Wang H."/>
            <person name="Ai P."/>
            <person name="Liu Z."/>
            <person name="Yi F."/>
            <person name="Sun M."/>
            <person name="An G."/>
            <person name="Cheng J."/>
            <person name="Zhang Y."/>
            <person name="Shi Q."/>
            <person name="Xie Y."/>
            <person name="Shi X."/>
            <person name="Chang Y."/>
            <person name="Huang F."/>
            <person name="Chen Y."/>
            <person name="Hong S."/>
            <person name="Mi L."/>
            <person name="Sun Q."/>
            <person name="Zhang L."/>
            <person name="Zhou B."/>
            <person name="Peng R."/>
            <person name="Zhang X."/>
            <person name="Liu F."/>
        </authorList>
    </citation>
    <scope>NUCLEOTIDE SEQUENCE [LARGE SCALE GENOMIC DNA]</scope>
    <source>
        <strain evidence="2">cv. PA1801</strain>
    </source>
</reference>
<dbReference type="PANTHER" id="PTHR45835:SF87">
    <property type="entry name" value="RNA-DIRECTED DNA POLYMERASE"/>
    <property type="match status" value="1"/>
</dbReference>
<proteinExistence type="predicted"/>
<accession>A0A5B6V8S7</accession>
<evidence type="ECO:0000313" key="1">
    <source>
        <dbReference type="EMBL" id="KAA3465517.1"/>
    </source>
</evidence>
<keyword evidence="2" id="KW-1185">Reference proteome</keyword>
<dbReference type="EMBL" id="SMMG02000007">
    <property type="protein sequence ID" value="KAA3465517.1"/>
    <property type="molecule type" value="Genomic_DNA"/>
</dbReference>
<comment type="caution">
    <text evidence="1">The sequence shown here is derived from an EMBL/GenBank/DDBJ whole genome shotgun (WGS) entry which is preliminary data.</text>
</comment>
<organism evidence="1 2">
    <name type="scientific">Gossypium australe</name>
    <dbReference type="NCBI Taxonomy" id="47621"/>
    <lineage>
        <taxon>Eukaryota</taxon>
        <taxon>Viridiplantae</taxon>
        <taxon>Streptophyta</taxon>
        <taxon>Embryophyta</taxon>
        <taxon>Tracheophyta</taxon>
        <taxon>Spermatophyta</taxon>
        <taxon>Magnoliopsida</taxon>
        <taxon>eudicotyledons</taxon>
        <taxon>Gunneridae</taxon>
        <taxon>Pentapetalae</taxon>
        <taxon>rosids</taxon>
        <taxon>malvids</taxon>
        <taxon>Malvales</taxon>
        <taxon>Malvaceae</taxon>
        <taxon>Malvoideae</taxon>
        <taxon>Gossypium</taxon>
    </lineage>
</organism>
<dbReference type="PANTHER" id="PTHR45835">
    <property type="entry name" value="YALI0A06105P"/>
    <property type="match status" value="1"/>
</dbReference>